<evidence type="ECO:0000313" key="11">
    <source>
        <dbReference type="Proteomes" id="UP001283361"/>
    </source>
</evidence>
<protein>
    <recommendedName>
        <fullName evidence="9">Innexin</fullName>
    </recommendedName>
</protein>
<feature type="transmembrane region" description="Helical" evidence="9">
    <location>
        <begin position="389"/>
        <end position="414"/>
    </location>
</feature>
<comment type="subcellular location">
    <subcellularLocation>
        <location evidence="1 9">Cell membrane</location>
        <topology evidence="1 9">Multi-pass membrane protein</topology>
    </subcellularLocation>
</comment>
<dbReference type="EMBL" id="JAWDGP010000579">
    <property type="protein sequence ID" value="KAK3799385.1"/>
    <property type="molecule type" value="Genomic_DNA"/>
</dbReference>
<evidence type="ECO:0000256" key="7">
    <source>
        <dbReference type="ARBA" id="ARBA00023136"/>
    </source>
</evidence>
<evidence type="ECO:0000256" key="6">
    <source>
        <dbReference type="ARBA" id="ARBA00023065"/>
    </source>
</evidence>
<keyword evidence="4 9" id="KW-0812">Transmembrane</keyword>
<comment type="function">
    <text evidence="9">Structural component of the gap junctions.</text>
</comment>
<dbReference type="GO" id="GO:0005921">
    <property type="term" value="C:gap junction"/>
    <property type="evidence" value="ECO:0007669"/>
    <property type="project" value="UniProtKB-UniRule"/>
</dbReference>
<keyword evidence="2 9" id="KW-0813">Transport</keyword>
<comment type="similarity">
    <text evidence="9">Belongs to the pannexin family.</text>
</comment>
<evidence type="ECO:0000256" key="9">
    <source>
        <dbReference type="RuleBase" id="RU010713"/>
    </source>
</evidence>
<keyword evidence="7 9" id="KW-0472">Membrane</keyword>
<dbReference type="AlphaFoldDB" id="A0AAE1B4C9"/>
<dbReference type="GO" id="GO:0005886">
    <property type="term" value="C:plasma membrane"/>
    <property type="evidence" value="ECO:0007669"/>
    <property type="project" value="UniProtKB-SubCell"/>
</dbReference>
<comment type="caution">
    <text evidence="9">Lacks conserved residue(s) required for the propagation of feature annotation.</text>
</comment>
<feature type="transmembrane region" description="Helical" evidence="9">
    <location>
        <begin position="196"/>
        <end position="213"/>
    </location>
</feature>
<evidence type="ECO:0000256" key="3">
    <source>
        <dbReference type="ARBA" id="ARBA00022475"/>
    </source>
</evidence>
<dbReference type="PANTHER" id="PTHR11893">
    <property type="entry name" value="INNEXIN"/>
    <property type="match status" value="1"/>
</dbReference>
<dbReference type="GO" id="GO:0034220">
    <property type="term" value="P:monoatomic ion transmembrane transport"/>
    <property type="evidence" value="ECO:0007669"/>
    <property type="project" value="UniProtKB-KW"/>
</dbReference>
<dbReference type="PANTHER" id="PTHR11893:SF36">
    <property type="entry name" value="INNEXIN-5"/>
    <property type="match status" value="1"/>
</dbReference>
<keyword evidence="5 9" id="KW-1133">Transmembrane helix</keyword>
<evidence type="ECO:0000256" key="1">
    <source>
        <dbReference type="ARBA" id="ARBA00004651"/>
    </source>
</evidence>
<dbReference type="Proteomes" id="UP001283361">
    <property type="component" value="Unassembled WGS sequence"/>
</dbReference>
<keyword evidence="8 9" id="KW-0407">Ion channel</keyword>
<dbReference type="PRINTS" id="PR01262">
    <property type="entry name" value="INNEXIN"/>
</dbReference>
<keyword evidence="11" id="KW-1185">Reference proteome</keyword>
<evidence type="ECO:0000256" key="4">
    <source>
        <dbReference type="ARBA" id="ARBA00022692"/>
    </source>
</evidence>
<accession>A0AAE1B4C9</accession>
<dbReference type="Pfam" id="PF00876">
    <property type="entry name" value="Innexin"/>
    <property type="match status" value="1"/>
</dbReference>
<dbReference type="InterPro" id="IPR000990">
    <property type="entry name" value="Innexin"/>
</dbReference>
<feature type="transmembrane region" description="Helical" evidence="9">
    <location>
        <begin position="306"/>
        <end position="329"/>
    </location>
</feature>
<sequence length="512" mass="58837">MALAYPYLHSTFYPFTLTTLPSLYLHSHLFIPLLSRSSPLYTFILTSSYLYSHGPPLFIRSFSPLHTFTLTVFPSLYVHSHLFIPLPSRLDNIIGGFAQYQRLQSSNDDDAIDRLNHIYTVTLLVVFAIFVSGKQFVGNPIECFSAQEELRLGKLEYAKVFCWLKNTYVVGGVEHSENHLAMPARVQERRQAEIHYYQWVPILLLVMAALIKLPNLVWRVFSLGSGLDLNQLTSLVISTQCAHSDKYRETVKQIAEYLDRWLEGHRPRSWNIFVRIKKFFSKRCFFFPWGKRFGTYLTGLSLLTKLMFASVDICVFVILQHVMGAWYSFYGLKLVAGMSSTSGLPGDSPYFPKVTFCDMEVRQMSNVQRLTLQCVLPINIFNEKIFAFLWFWMFGLTVATVGNFLYWASLWAFGNLHYRKVEARLRASRCVLTQSQRQLGHTFAHSYLRKDGVFVLDVIRKNSSSVMVDDLVLELWTLYTKGETTKDYPTKGGDNGGSVKTPGKMQGDILYI</sequence>
<proteinExistence type="inferred from homology"/>
<comment type="caution">
    <text evidence="10">The sequence shown here is derived from an EMBL/GenBank/DDBJ whole genome shotgun (WGS) entry which is preliminary data.</text>
</comment>
<evidence type="ECO:0000256" key="2">
    <source>
        <dbReference type="ARBA" id="ARBA00022448"/>
    </source>
</evidence>
<evidence type="ECO:0000313" key="10">
    <source>
        <dbReference type="EMBL" id="KAK3799385.1"/>
    </source>
</evidence>
<keyword evidence="6 9" id="KW-0406">Ion transport</keyword>
<reference evidence="10" key="1">
    <citation type="journal article" date="2023" name="G3 (Bethesda)">
        <title>A reference genome for the long-term kleptoplast-retaining sea slug Elysia crispata morphotype clarki.</title>
        <authorList>
            <person name="Eastman K.E."/>
            <person name="Pendleton A.L."/>
            <person name="Shaikh M.A."/>
            <person name="Suttiyut T."/>
            <person name="Ogas R."/>
            <person name="Tomko P."/>
            <person name="Gavelis G."/>
            <person name="Widhalm J.R."/>
            <person name="Wisecaver J.H."/>
        </authorList>
    </citation>
    <scope>NUCLEOTIDE SEQUENCE</scope>
    <source>
        <strain evidence="10">ECLA1</strain>
    </source>
</reference>
<organism evidence="10 11">
    <name type="scientific">Elysia crispata</name>
    <name type="common">lettuce slug</name>
    <dbReference type="NCBI Taxonomy" id="231223"/>
    <lineage>
        <taxon>Eukaryota</taxon>
        <taxon>Metazoa</taxon>
        <taxon>Spiralia</taxon>
        <taxon>Lophotrochozoa</taxon>
        <taxon>Mollusca</taxon>
        <taxon>Gastropoda</taxon>
        <taxon>Heterobranchia</taxon>
        <taxon>Euthyneura</taxon>
        <taxon>Panpulmonata</taxon>
        <taxon>Sacoglossa</taxon>
        <taxon>Placobranchoidea</taxon>
        <taxon>Plakobranchidae</taxon>
        <taxon>Elysia</taxon>
    </lineage>
</organism>
<evidence type="ECO:0000256" key="5">
    <source>
        <dbReference type="ARBA" id="ARBA00022989"/>
    </source>
</evidence>
<name>A0AAE1B4C9_9GAST</name>
<evidence type="ECO:0000256" key="8">
    <source>
        <dbReference type="ARBA" id="ARBA00023303"/>
    </source>
</evidence>
<keyword evidence="3" id="KW-1003">Cell membrane</keyword>
<dbReference type="PROSITE" id="PS51013">
    <property type="entry name" value="PANNEXIN"/>
    <property type="match status" value="1"/>
</dbReference>
<gene>
    <name evidence="9" type="primary">inx</name>
    <name evidence="10" type="ORF">RRG08_013205</name>
</gene>